<gene>
    <name evidence="9" type="ORF">ElP_29800</name>
</gene>
<feature type="transmembrane region" description="Helical" evidence="7">
    <location>
        <begin position="43"/>
        <end position="62"/>
    </location>
</feature>
<feature type="domain" description="RCK C-terminal" evidence="8">
    <location>
        <begin position="248"/>
        <end position="332"/>
    </location>
</feature>
<evidence type="ECO:0000256" key="1">
    <source>
        <dbReference type="ARBA" id="ARBA00004141"/>
    </source>
</evidence>
<evidence type="ECO:0000256" key="2">
    <source>
        <dbReference type="ARBA" id="ARBA00022448"/>
    </source>
</evidence>
<dbReference type="KEGG" id="tpla:ElP_29800"/>
<dbReference type="PANTHER" id="PTHR43652">
    <property type="entry name" value="BASIC AMINO ACID ANTIPORTER YFCC-RELATED"/>
    <property type="match status" value="1"/>
</dbReference>
<name>A0A518H2K9_9BACT</name>
<dbReference type="GO" id="GO:0006813">
    <property type="term" value="P:potassium ion transport"/>
    <property type="evidence" value="ECO:0007669"/>
    <property type="project" value="InterPro"/>
</dbReference>
<dbReference type="PROSITE" id="PS51202">
    <property type="entry name" value="RCK_C"/>
    <property type="match status" value="2"/>
</dbReference>
<keyword evidence="4" id="KW-0677">Repeat</keyword>
<dbReference type="EMBL" id="CP036426">
    <property type="protein sequence ID" value="QDV35078.1"/>
    <property type="molecule type" value="Genomic_DNA"/>
</dbReference>
<dbReference type="FunFam" id="3.30.70.1450:FF:000009">
    <property type="entry name" value="SLC13 family permease"/>
    <property type="match status" value="1"/>
</dbReference>
<evidence type="ECO:0000256" key="7">
    <source>
        <dbReference type="SAM" id="Phobius"/>
    </source>
</evidence>
<feature type="transmembrane region" description="Helical" evidence="7">
    <location>
        <begin position="177"/>
        <end position="196"/>
    </location>
</feature>
<feature type="transmembrane region" description="Helical" evidence="7">
    <location>
        <begin position="614"/>
        <end position="634"/>
    </location>
</feature>
<comment type="subcellular location">
    <subcellularLocation>
        <location evidence="1">Membrane</location>
        <topology evidence="1">Multi-pass membrane protein</topology>
    </subcellularLocation>
</comment>
<accession>A0A518H2K9</accession>
<dbReference type="SUPFAM" id="SSF116726">
    <property type="entry name" value="TrkA C-terminal domain-like"/>
    <property type="match status" value="2"/>
</dbReference>
<proteinExistence type="predicted"/>
<keyword evidence="10" id="KW-1185">Reference proteome</keyword>
<evidence type="ECO:0000256" key="5">
    <source>
        <dbReference type="ARBA" id="ARBA00022989"/>
    </source>
</evidence>
<feature type="domain" description="RCK C-terminal" evidence="8">
    <location>
        <begin position="343"/>
        <end position="427"/>
    </location>
</feature>
<dbReference type="GO" id="GO:0008324">
    <property type="term" value="F:monoatomic cation transmembrane transporter activity"/>
    <property type="evidence" value="ECO:0007669"/>
    <property type="project" value="InterPro"/>
</dbReference>
<dbReference type="InterPro" id="IPR006037">
    <property type="entry name" value="RCK_C"/>
</dbReference>
<keyword evidence="5 7" id="KW-1133">Transmembrane helix</keyword>
<dbReference type="Pfam" id="PF03600">
    <property type="entry name" value="CitMHS"/>
    <property type="match status" value="1"/>
</dbReference>
<dbReference type="AlphaFoldDB" id="A0A518H2K9"/>
<feature type="transmembrane region" description="Helical" evidence="7">
    <location>
        <begin position="216"/>
        <end position="236"/>
    </location>
</feature>
<dbReference type="Gene3D" id="3.30.70.1450">
    <property type="entry name" value="Regulator of K+ conductance, C-terminal domain"/>
    <property type="match status" value="2"/>
</dbReference>
<evidence type="ECO:0000256" key="3">
    <source>
        <dbReference type="ARBA" id="ARBA00022692"/>
    </source>
</evidence>
<evidence type="ECO:0000313" key="9">
    <source>
        <dbReference type="EMBL" id="QDV35078.1"/>
    </source>
</evidence>
<protein>
    <submittedName>
        <fullName evidence="9">Potassium transporter peripheral membrane component</fullName>
    </submittedName>
</protein>
<feature type="transmembrane region" description="Helical" evidence="7">
    <location>
        <begin position="575"/>
        <end position="594"/>
    </location>
</feature>
<dbReference type="PANTHER" id="PTHR43652:SF2">
    <property type="entry name" value="BASIC AMINO ACID ANTIPORTER YFCC-RELATED"/>
    <property type="match status" value="1"/>
</dbReference>
<keyword evidence="2" id="KW-0813">Transport</keyword>
<dbReference type="InterPro" id="IPR004680">
    <property type="entry name" value="Cit_transptr-like_dom"/>
</dbReference>
<dbReference type="GO" id="GO:0005886">
    <property type="term" value="C:plasma membrane"/>
    <property type="evidence" value="ECO:0007669"/>
    <property type="project" value="TreeGrafter"/>
</dbReference>
<feature type="transmembrane region" description="Helical" evidence="7">
    <location>
        <begin position="69"/>
        <end position="85"/>
    </location>
</feature>
<reference evidence="9 10" key="1">
    <citation type="submission" date="2019-02" db="EMBL/GenBank/DDBJ databases">
        <title>Deep-cultivation of Planctomycetes and their phenomic and genomic characterization uncovers novel biology.</title>
        <authorList>
            <person name="Wiegand S."/>
            <person name="Jogler M."/>
            <person name="Boedeker C."/>
            <person name="Pinto D."/>
            <person name="Vollmers J."/>
            <person name="Rivas-Marin E."/>
            <person name="Kohn T."/>
            <person name="Peeters S.H."/>
            <person name="Heuer A."/>
            <person name="Rast P."/>
            <person name="Oberbeckmann S."/>
            <person name="Bunk B."/>
            <person name="Jeske O."/>
            <person name="Meyerdierks A."/>
            <person name="Storesund J.E."/>
            <person name="Kallscheuer N."/>
            <person name="Luecker S."/>
            <person name="Lage O.M."/>
            <person name="Pohl T."/>
            <person name="Merkel B.J."/>
            <person name="Hornburger P."/>
            <person name="Mueller R.-W."/>
            <person name="Bruemmer F."/>
            <person name="Labrenz M."/>
            <person name="Spormann A.M."/>
            <person name="Op den Camp H."/>
            <person name="Overmann J."/>
            <person name="Amann R."/>
            <person name="Jetten M.S.M."/>
            <person name="Mascher T."/>
            <person name="Medema M.H."/>
            <person name="Devos D.P."/>
            <person name="Kaster A.-K."/>
            <person name="Ovreas L."/>
            <person name="Rohde M."/>
            <person name="Galperin M.Y."/>
            <person name="Jogler C."/>
        </authorList>
    </citation>
    <scope>NUCLEOTIDE SEQUENCE [LARGE SCALE GENOMIC DNA]</scope>
    <source>
        <strain evidence="9 10">ElP</strain>
    </source>
</reference>
<feature type="transmembrane region" description="Helical" evidence="7">
    <location>
        <begin position="91"/>
        <end position="112"/>
    </location>
</feature>
<evidence type="ECO:0000259" key="8">
    <source>
        <dbReference type="PROSITE" id="PS51202"/>
    </source>
</evidence>
<evidence type="ECO:0000256" key="6">
    <source>
        <dbReference type="ARBA" id="ARBA00023136"/>
    </source>
</evidence>
<evidence type="ECO:0000313" key="10">
    <source>
        <dbReference type="Proteomes" id="UP000317835"/>
    </source>
</evidence>
<keyword evidence="3 7" id="KW-0812">Transmembrane</keyword>
<organism evidence="9 10">
    <name type="scientific">Tautonia plasticadhaerens</name>
    <dbReference type="NCBI Taxonomy" id="2527974"/>
    <lineage>
        <taxon>Bacteria</taxon>
        <taxon>Pseudomonadati</taxon>
        <taxon>Planctomycetota</taxon>
        <taxon>Planctomycetia</taxon>
        <taxon>Isosphaerales</taxon>
        <taxon>Isosphaeraceae</taxon>
        <taxon>Tautonia</taxon>
    </lineage>
</organism>
<dbReference type="OrthoDB" id="9765532at2"/>
<dbReference type="Proteomes" id="UP000317835">
    <property type="component" value="Chromosome"/>
</dbReference>
<dbReference type="Pfam" id="PF02080">
    <property type="entry name" value="TrkA_C"/>
    <property type="match status" value="2"/>
</dbReference>
<dbReference type="InterPro" id="IPR036721">
    <property type="entry name" value="RCK_C_sf"/>
</dbReference>
<keyword evidence="6 7" id="KW-0472">Membrane</keyword>
<dbReference type="RefSeq" id="WP_145270422.1">
    <property type="nucleotide sequence ID" value="NZ_CP036426.1"/>
</dbReference>
<dbReference type="InterPro" id="IPR051679">
    <property type="entry name" value="DASS-Related_Transporters"/>
</dbReference>
<evidence type="ECO:0000256" key="4">
    <source>
        <dbReference type="ARBA" id="ARBA00022737"/>
    </source>
</evidence>
<sequence length="636" mass="66364">MPPPRWLPLIVLTGVVLLWAGGGVAMAGPEGVAPGGAGDAGGLGFGAWFTLGLTAAVLLTLVRDWASPDVVFLGAAVLLALVGVLEPAEAFAGFANPGVLTVAGMFVVAAALRETGVLDVVGDRLLGRVGTARGARARLAGLVIPSSAVVNNTPIVAMLMPVVVDWCRRMRVSPSTLLMHLSFLSILGGCCTLIGTSTNLVVHGLLLKQGASGLGFLELGYAGIPCALVGAAYLLWVAPRLMPERKDVRQQLSESRREYLSELRVAPECKLVGKTVEEAGLRHLPGLFLIEIDRDGEAIGPVEPDVEIHAGDRLVFTGDVSTITELEKIPGLMPAAQPDYEISGGSGVDRPGHRLCEAVVSSASPLVNTSVREAGFRGMYDAAVVAVHRNGDRLTGKVGDIVLRPGDTLLLQVGPDFSRGFRDHRDFYLVSEVEGSTTPRHRLAGIAAAITGLLVLAIASGLVEPAVAALLAGGLMVASRCLNRNDALRSVEWPVLLAIASSLALAEAMSKTGAAAAGAELLVSLTRSLGPVATLAALYFGTMILNELVTNNAAAALAFPLALESARVLGVEPRPFVIAITLAASFAFASPIGYQTHMMVYGPGGYRYGDFVRVGVPLNLLLWVSATILVPLIWSF</sequence>